<keyword evidence="4" id="KW-0472">Membrane</keyword>
<comment type="caution">
    <text evidence="6">The sequence shown here is derived from an EMBL/GenBank/DDBJ whole genome shotgun (WGS) entry which is preliminary data.</text>
</comment>
<dbReference type="Pfam" id="PF00535">
    <property type="entry name" value="Glycos_transf_2"/>
    <property type="match status" value="1"/>
</dbReference>
<dbReference type="OrthoDB" id="9801954at2"/>
<evidence type="ECO:0000259" key="5">
    <source>
        <dbReference type="Pfam" id="PF00535"/>
    </source>
</evidence>
<comment type="similarity">
    <text evidence="1">Belongs to the glycosyltransferase 2 family.</text>
</comment>
<dbReference type="Proteomes" id="UP000307164">
    <property type="component" value="Unassembled WGS sequence"/>
</dbReference>
<proteinExistence type="inferred from homology"/>
<gene>
    <name evidence="6" type="ORF">CWC19_02905</name>
    <name evidence="7" type="ORF">CWC20_06920</name>
</gene>
<dbReference type="InterPro" id="IPR029044">
    <property type="entry name" value="Nucleotide-diphossugar_trans"/>
</dbReference>
<keyword evidence="2" id="KW-0328">Glycosyltransferase</keyword>
<keyword evidence="3" id="KW-0808">Transferase</keyword>
<dbReference type="AlphaFoldDB" id="A0A5S3VE07"/>
<keyword evidence="8" id="KW-1185">Reference proteome</keyword>
<reference evidence="6 9" key="1">
    <citation type="submission" date="2018-01" db="EMBL/GenBank/DDBJ databases">
        <authorList>
            <person name="Paulsen S."/>
            <person name="Gram L.K."/>
        </authorList>
    </citation>
    <scope>NUCLEOTIDE SEQUENCE [LARGE SCALE GENOMIC DNA]</scope>
    <source>
        <strain evidence="6 9">S3790</strain>
        <strain evidence="7">S3895</strain>
    </source>
</reference>
<evidence type="ECO:0000313" key="7">
    <source>
        <dbReference type="EMBL" id="TMO75981.1"/>
    </source>
</evidence>
<dbReference type="Gene3D" id="3.90.550.10">
    <property type="entry name" value="Spore Coat Polysaccharide Biosynthesis Protein SpsA, Chain A"/>
    <property type="match status" value="1"/>
</dbReference>
<keyword evidence="4" id="KW-1133">Transmembrane helix</keyword>
<dbReference type="PANTHER" id="PTHR43179">
    <property type="entry name" value="RHAMNOSYLTRANSFERASE WBBL"/>
    <property type="match status" value="1"/>
</dbReference>
<evidence type="ECO:0000256" key="1">
    <source>
        <dbReference type="ARBA" id="ARBA00006739"/>
    </source>
</evidence>
<dbReference type="EMBL" id="PNBW01000033">
    <property type="protein sequence ID" value="TMO75981.1"/>
    <property type="molecule type" value="Genomic_DNA"/>
</dbReference>
<keyword evidence="4" id="KW-0812">Transmembrane</keyword>
<sequence>MVLALVILNYKTYNDSYELVKSIYSNGLSDEVTIFLVDNETNENELSELKCSIIEFGINIYILPQEHNLGFARGMNIGIDKAREEGFDFVVCSNNDVLIPPNFSFTGLIQPYQDNSRIACIGPQIKSLDSISQNPLYLSDPFGSTAKKIMIKNFFLLPIIGCYIYVLRGLLKEMLVREGARKEVEKKDVFKQENSGEVYSLHGSFFALTPAYFAHYNNMDSNTFLYYEELILSKRIENVGLTCHLNANTVVVHKEDSSTNELLGSGTLRKSLFVLKENYRSLAYYLKNYI</sequence>
<accession>A0A5S3VE07</accession>
<dbReference type="Proteomes" id="UP000307217">
    <property type="component" value="Unassembled WGS sequence"/>
</dbReference>
<evidence type="ECO:0000256" key="2">
    <source>
        <dbReference type="ARBA" id="ARBA00022676"/>
    </source>
</evidence>
<organism evidence="6 9">
    <name type="scientific">Pseudoalteromonas aurantia</name>
    <dbReference type="NCBI Taxonomy" id="43654"/>
    <lineage>
        <taxon>Bacteria</taxon>
        <taxon>Pseudomonadati</taxon>
        <taxon>Pseudomonadota</taxon>
        <taxon>Gammaproteobacteria</taxon>
        <taxon>Alteromonadales</taxon>
        <taxon>Pseudoalteromonadaceae</taxon>
        <taxon>Pseudoalteromonas</taxon>
    </lineage>
</organism>
<feature type="domain" description="Glycosyltransferase 2-like" evidence="5">
    <location>
        <begin position="12"/>
        <end position="171"/>
    </location>
</feature>
<dbReference type="PANTHER" id="PTHR43179:SF12">
    <property type="entry name" value="GALACTOFURANOSYLTRANSFERASE GLFT2"/>
    <property type="match status" value="1"/>
</dbReference>
<reference evidence="9" key="2">
    <citation type="submission" date="2019-06" db="EMBL/GenBank/DDBJ databases">
        <title>Co-occurence of chitin degradation, pigmentation and bioactivity in marine Pseudoalteromonas.</title>
        <authorList>
            <person name="Sonnenschein E.C."/>
            <person name="Bech P.K."/>
        </authorList>
    </citation>
    <scope>NUCLEOTIDE SEQUENCE [LARGE SCALE GENOMIC DNA]</scope>
    <source>
        <strain evidence="9">S3790</strain>
    </source>
</reference>
<reference evidence="6" key="3">
    <citation type="submission" date="2019-09" db="EMBL/GenBank/DDBJ databases">
        <title>Co-occurence of chitin degradation, pigmentation and bioactivity in marine Pseudoalteromonas.</title>
        <authorList>
            <person name="Sonnenschein E.C."/>
            <person name="Bech P.K."/>
        </authorList>
    </citation>
    <scope>NUCLEOTIDE SEQUENCE</scope>
    <source>
        <strain evidence="6">S3790</strain>
        <strain evidence="7 8">S3895</strain>
    </source>
</reference>
<feature type="transmembrane region" description="Helical" evidence="4">
    <location>
        <begin position="154"/>
        <end position="171"/>
    </location>
</feature>
<dbReference type="SUPFAM" id="SSF53448">
    <property type="entry name" value="Nucleotide-diphospho-sugar transferases"/>
    <property type="match status" value="1"/>
</dbReference>
<dbReference type="EMBL" id="PNBX01000008">
    <property type="protein sequence ID" value="TMO69958.1"/>
    <property type="molecule type" value="Genomic_DNA"/>
</dbReference>
<evidence type="ECO:0000256" key="4">
    <source>
        <dbReference type="SAM" id="Phobius"/>
    </source>
</evidence>
<name>A0A5S3VE07_9GAMM</name>
<evidence type="ECO:0000313" key="9">
    <source>
        <dbReference type="Proteomes" id="UP000307217"/>
    </source>
</evidence>
<evidence type="ECO:0000256" key="3">
    <source>
        <dbReference type="ARBA" id="ARBA00022679"/>
    </source>
</evidence>
<protein>
    <recommendedName>
        <fullName evidence="5">Glycosyltransferase 2-like domain-containing protein</fullName>
    </recommendedName>
</protein>
<evidence type="ECO:0000313" key="6">
    <source>
        <dbReference type="EMBL" id="TMO69958.1"/>
    </source>
</evidence>
<dbReference type="GO" id="GO:0016757">
    <property type="term" value="F:glycosyltransferase activity"/>
    <property type="evidence" value="ECO:0007669"/>
    <property type="project" value="UniProtKB-KW"/>
</dbReference>
<dbReference type="InterPro" id="IPR001173">
    <property type="entry name" value="Glyco_trans_2-like"/>
</dbReference>
<evidence type="ECO:0000313" key="8">
    <source>
        <dbReference type="Proteomes" id="UP000307164"/>
    </source>
</evidence>